<dbReference type="Proteomes" id="UP000799118">
    <property type="component" value="Unassembled WGS sequence"/>
</dbReference>
<sequence length="185" mass="20626">MLWALLQELEAFLHCQQYLLATVVIFTTAIFVILLCASQSSLRTYGIIALVDVGAIPKLGKTLYNTLFALLWHLTAIPGAISPCFLGVLSTNLQNSMRPGDQKNLQRFFGPYFDVATIRMLKLESEEYSPTSNHQSPGGTLHMAIFPYITINTLKFDAEGLPKSVVKKWRETPSFTEEPANSPED</sequence>
<keyword evidence="1" id="KW-1133">Transmembrane helix</keyword>
<proteinExistence type="predicted"/>
<feature type="transmembrane region" description="Helical" evidence="1">
    <location>
        <begin position="18"/>
        <end position="37"/>
    </location>
</feature>
<evidence type="ECO:0000256" key="1">
    <source>
        <dbReference type="SAM" id="Phobius"/>
    </source>
</evidence>
<evidence type="ECO:0000313" key="3">
    <source>
        <dbReference type="Proteomes" id="UP000799118"/>
    </source>
</evidence>
<accession>A0A6A4HMG4</accession>
<dbReference type="EMBL" id="ML769472">
    <property type="protein sequence ID" value="KAE9399203.1"/>
    <property type="molecule type" value="Genomic_DNA"/>
</dbReference>
<feature type="transmembrane region" description="Helical" evidence="1">
    <location>
        <begin position="70"/>
        <end position="89"/>
    </location>
</feature>
<name>A0A6A4HMG4_9AGAR</name>
<evidence type="ECO:0000313" key="2">
    <source>
        <dbReference type="EMBL" id="KAE9399203.1"/>
    </source>
</evidence>
<organism evidence="2 3">
    <name type="scientific">Gymnopus androsaceus JB14</name>
    <dbReference type="NCBI Taxonomy" id="1447944"/>
    <lineage>
        <taxon>Eukaryota</taxon>
        <taxon>Fungi</taxon>
        <taxon>Dikarya</taxon>
        <taxon>Basidiomycota</taxon>
        <taxon>Agaricomycotina</taxon>
        <taxon>Agaricomycetes</taxon>
        <taxon>Agaricomycetidae</taxon>
        <taxon>Agaricales</taxon>
        <taxon>Marasmiineae</taxon>
        <taxon>Omphalotaceae</taxon>
        <taxon>Gymnopus</taxon>
    </lineage>
</organism>
<keyword evidence="1" id="KW-0812">Transmembrane</keyword>
<dbReference type="AlphaFoldDB" id="A0A6A4HMG4"/>
<gene>
    <name evidence="2" type="ORF">BT96DRAFT_994171</name>
</gene>
<keyword evidence="1" id="KW-0472">Membrane</keyword>
<protein>
    <submittedName>
        <fullName evidence="2">Uncharacterized protein</fullName>
    </submittedName>
</protein>
<keyword evidence="3" id="KW-1185">Reference proteome</keyword>
<reference evidence="2" key="1">
    <citation type="journal article" date="2019" name="Environ. Microbiol.">
        <title>Fungal ecological strategies reflected in gene transcription - a case study of two litter decomposers.</title>
        <authorList>
            <person name="Barbi F."/>
            <person name="Kohler A."/>
            <person name="Barry K."/>
            <person name="Baskaran P."/>
            <person name="Daum C."/>
            <person name="Fauchery L."/>
            <person name="Ihrmark K."/>
            <person name="Kuo A."/>
            <person name="LaButti K."/>
            <person name="Lipzen A."/>
            <person name="Morin E."/>
            <person name="Grigoriev I.V."/>
            <person name="Henrissat B."/>
            <person name="Lindahl B."/>
            <person name="Martin F."/>
        </authorList>
    </citation>
    <scope>NUCLEOTIDE SEQUENCE</scope>
    <source>
        <strain evidence="2">JB14</strain>
    </source>
</reference>